<evidence type="ECO:0000313" key="2">
    <source>
        <dbReference type="Proteomes" id="UP000226420"/>
    </source>
</evidence>
<sequence length="119" mass="14326">MTTCESQLYFTHQFINMLTDGVNRSVINLDWIRQTLLPNIQRYPHQGRLFLNRTATNSDNQRLRWQLAQRFNCYELREMSENGWLILYLNELPRVYLLALIPLSLSDNQDFESEWREAD</sequence>
<dbReference type="EMBL" id="FOLW01000002">
    <property type="protein sequence ID" value="SFC39816.1"/>
    <property type="molecule type" value="Genomic_DNA"/>
</dbReference>
<protein>
    <submittedName>
        <fullName evidence="1">Uncharacterized protein</fullName>
    </submittedName>
</protein>
<proteinExistence type="predicted"/>
<reference evidence="1 2" key="1">
    <citation type="submission" date="2016-10" db="EMBL/GenBank/DDBJ databases">
        <authorList>
            <person name="Varghese N."/>
            <person name="Submissions S."/>
        </authorList>
    </citation>
    <scope>NUCLEOTIDE SEQUENCE [LARGE SCALE GENOMIC DNA]</scope>
    <source>
        <strain evidence="1 2">DSM 5563</strain>
    </source>
</reference>
<dbReference type="RefSeq" id="WP_047780636.1">
    <property type="nucleotide sequence ID" value="NZ_FOLW01000002.1"/>
</dbReference>
<dbReference type="AlphaFoldDB" id="A0AAJ4W961"/>
<evidence type="ECO:0000313" key="1">
    <source>
        <dbReference type="EMBL" id="SFC39816.1"/>
    </source>
</evidence>
<gene>
    <name evidence="1" type="ORF">SAMN02745723_102265</name>
</gene>
<dbReference type="Proteomes" id="UP000226420">
    <property type="component" value="Unassembled WGS sequence"/>
</dbReference>
<comment type="caution">
    <text evidence="1">The sequence shown here is derived from an EMBL/GenBank/DDBJ whole genome shotgun (WGS) entry which is preliminary data.</text>
</comment>
<accession>A0AAJ4W961</accession>
<name>A0AAJ4W961_9GAMM</name>
<organism evidence="1 2">
    <name type="scientific">Pragia fontium DSM 5563 = ATCC 49100</name>
    <dbReference type="NCBI Taxonomy" id="1122977"/>
    <lineage>
        <taxon>Bacteria</taxon>
        <taxon>Pseudomonadati</taxon>
        <taxon>Pseudomonadota</taxon>
        <taxon>Gammaproteobacteria</taxon>
        <taxon>Enterobacterales</taxon>
        <taxon>Budviciaceae</taxon>
        <taxon>Pragia</taxon>
    </lineage>
</organism>